<dbReference type="RefSeq" id="WP_190247285.1">
    <property type="nucleotide sequence ID" value="NZ_CBDRLP010000029.1"/>
</dbReference>
<dbReference type="InterPro" id="IPR057727">
    <property type="entry name" value="WCX_dom"/>
</dbReference>
<evidence type="ECO:0000256" key="2">
    <source>
        <dbReference type="ARBA" id="ARBA00023163"/>
    </source>
</evidence>
<gene>
    <name evidence="5" type="ORF">NCTC12391_02968</name>
</gene>
<feature type="domain" description="HTH deoR-type" evidence="4">
    <location>
        <begin position="4"/>
        <end position="59"/>
    </location>
</feature>
<dbReference type="InterPro" id="IPR026881">
    <property type="entry name" value="WYL_dom"/>
</dbReference>
<dbReference type="InterPro" id="IPR036388">
    <property type="entry name" value="WH-like_DNA-bd_sf"/>
</dbReference>
<feature type="compositionally biased region" description="Basic and acidic residues" evidence="3">
    <location>
        <begin position="314"/>
        <end position="347"/>
    </location>
</feature>
<dbReference type="Pfam" id="PF13280">
    <property type="entry name" value="WYL"/>
    <property type="match status" value="1"/>
</dbReference>
<proteinExistence type="predicted"/>
<dbReference type="PANTHER" id="PTHR34580:SF3">
    <property type="entry name" value="PROTEIN PAFB"/>
    <property type="match status" value="1"/>
</dbReference>
<name>A0A449DB71_9MICO</name>
<dbReference type="InterPro" id="IPR036390">
    <property type="entry name" value="WH_DNA-bd_sf"/>
</dbReference>
<dbReference type="Proteomes" id="UP000386281">
    <property type="component" value="Unassembled WGS sequence"/>
</dbReference>
<dbReference type="Gene3D" id="1.10.10.10">
    <property type="entry name" value="Winged helix-like DNA-binding domain superfamily/Winged helix DNA-binding domain"/>
    <property type="match status" value="1"/>
</dbReference>
<dbReference type="PROSITE" id="PS52050">
    <property type="entry name" value="WYL"/>
    <property type="match status" value="1"/>
</dbReference>
<keyword evidence="2" id="KW-0804">Transcription</keyword>
<feature type="compositionally biased region" description="Basic and acidic residues" evidence="3">
    <location>
        <begin position="362"/>
        <end position="372"/>
    </location>
</feature>
<dbReference type="InterPro" id="IPR001034">
    <property type="entry name" value="DeoR_HTH"/>
</dbReference>
<accession>A0A449DB71</accession>
<dbReference type="InterPro" id="IPR051534">
    <property type="entry name" value="CBASS_pafABC_assoc_protein"/>
</dbReference>
<keyword evidence="1" id="KW-0805">Transcription regulation</keyword>
<dbReference type="AlphaFoldDB" id="A0A449DB71"/>
<dbReference type="SUPFAM" id="SSF46785">
    <property type="entry name" value="Winged helix' DNA-binding domain"/>
    <property type="match status" value="1"/>
</dbReference>
<dbReference type="EMBL" id="CAACXN010000015">
    <property type="protein sequence ID" value="VEW14818.1"/>
    <property type="molecule type" value="Genomic_DNA"/>
</dbReference>
<dbReference type="GO" id="GO:0003700">
    <property type="term" value="F:DNA-binding transcription factor activity"/>
    <property type="evidence" value="ECO:0007669"/>
    <property type="project" value="InterPro"/>
</dbReference>
<evidence type="ECO:0000256" key="1">
    <source>
        <dbReference type="ARBA" id="ARBA00023015"/>
    </source>
</evidence>
<dbReference type="InterPro" id="IPR013196">
    <property type="entry name" value="HTH_11"/>
</dbReference>
<evidence type="ECO:0000259" key="4">
    <source>
        <dbReference type="PROSITE" id="PS51000"/>
    </source>
</evidence>
<dbReference type="Pfam" id="PF25583">
    <property type="entry name" value="WCX"/>
    <property type="match status" value="1"/>
</dbReference>
<evidence type="ECO:0000313" key="5">
    <source>
        <dbReference type="EMBL" id="VEW14818.1"/>
    </source>
</evidence>
<dbReference type="PROSITE" id="PS51000">
    <property type="entry name" value="HTH_DEOR_2"/>
    <property type="match status" value="1"/>
</dbReference>
<protein>
    <submittedName>
        <fullName evidence="5">Biotin operon repressor</fullName>
    </submittedName>
</protein>
<organism evidence="5 6">
    <name type="scientific">Brevibacterium casei</name>
    <dbReference type="NCBI Taxonomy" id="33889"/>
    <lineage>
        <taxon>Bacteria</taxon>
        <taxon>Bacillati</taxon>
        <taxon>Actinomycetota</taxon>
        <taxon>Actinomycetes</taxon>
        <taxon>Micrococcales</taxon>
        <taxon>Brevibacteriaceae</taxon>
        <taxon>Brevibacterium</taxon>
    </lineage>
</organism>
<dbReference type="Pfam" id="PF08279">
    <property type="entry name" value="HTH_11"/>
    <property type="match status" value="1"/>
</dbReference>
<sequence length="372" mass="40765">MVDPTSRLLSLLALLQSGSTRSGRELAERLDVSARTIRHDVNRLRELGYPVDATRGAVGGYRLGVGGRLPPLLLDDDEAVAVAVGLRAASGVGGIEEAGARALMKLDQVLPTRLRPTVDALRSTIDRAPENTDTDAPDPEVDASVLRTVARAIRDTERLTIEYRGDVRSVEPHRLLSWRRRWHLVARDPATDEWTTFRIDLATLRPATGRRFAPQPLPGGDGIAFAMHSIAASGWKVRARLRVEAPAAAVLARINPTVGIVEPIDDDRCLLLTGADSLDTVAAYIGMLMMDFTVESPPELIPRLATIADRYRRTVDHSTRERSEADEQSVHRGEHTEDKSPGHRGDRCSTPTDSDPDDALDREDPLTGARDR</sequence>
<dbReference type="PANTHER" id="PTHR34580">
    <property type="match status" value="1"/>
</dbReference>
<feature type="region of interest" description="Disordered" evidence="3">
    <location>
        <begin position="314"/>
        <end position="372"/>
    </location>
</feature>
<reference evidence="5 6" key="1">
    <citation type="submission" date="2019-02" db="EMBL/GenBank/DDBJ databases">
        <authorList>
            <consortium name="Pathogen Informatics"/>
        </authorList>
    </citation>
    <scope>NUCLEOTIDE SEQUENCE [LARGE SCALE GENOMIC DNA]</scope>
    <source>
        <strain evidence="5 6">3012STDY7078520</strain>
    </source>
</reference>
<evidence type="ECO:0000313" key="6">
    <source>
        <dbReference type="Proteomes" id="UP000386281"/>
    </source>
</evidence>
<evidence type="ECO:0000256" key="3">
    <source>
        <dbReference type="SAM" id="MobiDB-lite"/>
    </source>
</evidence>